<evidence type="ECO:0000313" key="10">
    <source>
        <dbReference type="Proteomes" id="UP000036464"/>
    </source>
</evidence>
<evidence type="ECO:0000313" key="9">
    <source>
        <dbReference type="EMBL" id="QZA07260.1"/>
    </source>
</evidence>
<dbReference type="KEGG" id="mher:K3U94_20260"/>
<proteinExistence type="predicted"/>
<evidence type="ECO:0000256" key="1">
    <source>
        <dbReference type="ARBA" id="ARBA00011738"/>
    </source>
</evidence>
<dbReference type="GO" id="GO:0003700">
    <property type="term" value="F:DNA-binding transcription factor activity"/>
    <property type="evidence" value="ECO:0007669"/>
    <property type="project" value="TreeGrafter"/>
</dbReference>
<dbReference type="PRINTS" id="PR00455">
    <property type="entry name" value="HTHTETR"/>
</dbReference>
<dbReference type="PROSITE" id="PS50977">
    <property type="entry name" value="HTH_TETR_2"/>
    <property type="match status" value="1"/>
</dbReference>
<dbReference type="InterPro" id="IPR023772">
    <property type="entry name" value="DNA-bd_HTH_TetR-type_CS"/>
</dbReference>
<dbReference type="EMBL" id="CP080997">
    <property type="protein sequence ID" value="QZA07260.1"/>
    <property type="molecule type" value="Genomic_DNA"/>
</dbReference>
<dbReference type="GO" id="GO:0045892">
    <property type="term" value="P:negative regulation of DNA-templated transcription"/>
    <property type="evidence" value="ECO:0007669"/>
    <property type="project" value="UniProtKB-ARBA"/>
</dbReference>
<feature type="region of interest" description="Disordered" evidence="6">
    <location>
        <begin position="206"/>
        <end position="228"/>
    </location>
</feature>
<evidence type="ECO:0000256" key="5">
    <source>
        <dbReference type="PROSITE-ProRule" id="PRU00335"/>
    </source>
</evidence>
<reference evidence="9" key="2">
    <citation type="submission" date="2021-08" db="EMBL/GenBank/DDBJ databases">
        <title>Whole genome sequencing of non-tuberculosis mycobacteria type-strains.</title>
        <authorList>
            <person name="Igarashi Y."/>
            <person name="Osugi A."/>
            <person name="Mitarai S."/>
        </authorList>
    </citation>
    <scope>NUCLEOTIDE SEQUENCE</scope>
    <source>
        <strain evidence="9">JCM 30995</strain>
    </source>
</reference>
<dbReference type="Pfam" id="PF21351">
    <property type="entry name" value="TetR_C_41"/>
    <property type="match status" value="1"/>
</dbReference>
<evidence type="ECO:0000256" key="4">
    <source>
        <dbReference type="ARBA" id="ARBA00023163"/>
    </source>
</evidence>
<dbReference type="PANTHER" id="PTHR30055:SF234">
    <property type="entry name" value="HTH-TYPE TRANSCRIPTIONAL REGULATOR BETI"/>
    <property type="match status" value="1"/>
</dbReference>
<evidence type="ECO:0000313" key="11">
    <source>
        <dbReference type="Proteomes" id="UP000825008"/>
    </source>
</evidence>
<evidence type="ECO:0000256" key="2">
    <source>
        <dbReference type="ARBA" id="ARBA00023015"/>
    </source>
</evidence>
<dbReference type="InterPro" id="IPR001647">
    <property type="entry name" value="HTH_TetR"/>
</dbReference>
<dbReference type="Proteomes" id="UP000036464">
    <property type="component" value="Unassembled WGS sequence"/>
</dbReference>
<keyword evidence="2" id="KW-0805">Transcription regulation</keyword>
<dbReference type="Gene3D" id="1.10.357.10">
    <property type="entry name" value="Tetracycline Repressor, domain 2"/>
    <property type="match status" value="1"/>
</dbReference>
<feature type="domain" description="HTH tetR-type" evidence="7">
    <location>
        <begin position="14"/>
        <end position="74"/>
    </location>
</feature>
<dbReference type="PANTHER" id="PTHR30055">
    <property type="entry name" value="HTH-TYPE TRANSCRIPTIONAL REGULATOR RUTR"/>
    <property type="match status" value="1"/>
</dbReference>
<dbReference type="Proteomes" id="UP000825008">
    <property type="component" value="Chromosome"/>
</dbReference>
<dbReference type="GO" id="GO:0000976">
    <property type="term" value="F:transcription cis-regulatory region binding"/>
    <property type="evidence" value="ECO:0007669"/>
    <property type="project" value="TreeGrafter"/>
</dbReference>
<dbReference type="InterPro" id="IPR050109">
    <property type="entry name" value="HTH-type_TetR-like_transc_reg"/>
</dbReference>
<evidence type="ECO:0000256" key="3">
    <source>
        <dbReference type="ARBA" id="ARBA00023125"/>
    </source>
</evidence>
<dbReference type="PROSITE" id="PS01081">
    <property type="entry name" value="HTH_TETR_1"/>
    <property type="match status" value="1"/>
</dbReference>
<organism evidence="9 11">
    <name type="scientific">Mycolicibacter heraklionensis</name>
    <dbReference type="NCBI Taxonomy" id="512402"/>
    <lineage>
        <taxon>Bacteria</taxon>
        <taxon>Bacillati</taxon>
        <taxon>Actinomycetota</taxon>
        <taxon>Actinomycetes</taxon>
        <taxon>Mycobacteriales</taxon>
        <taxon>Mycobacteriaceae</taxon>
        <taxon>Mycolicibacter</taxon>
    </lineage>
</organism>
<protein>
    <submittedName>
        <fullName evidence="9">TetR/AcrR family transcriptional regulator</fullName>
    </submittedName>
</protein>
<dbReference type="SUPFAM" id="SSF46689">
    <property type="entry name" value="Homeodomain-like"/>
    <property type="match status" value="1"/>
</dbReference>
<gene>
    <name evidence="8" type="ORF">ABW16_05460</name>
    <name evidence="9" type="ORF">K3U94_20260</name>
</gene>
<keyword evidence="10" id="KW-1185">Reference proteome</keyword>
<evidence type="ECO:0000256" key="6">
    <source>
        <dbReference type="SAM" id="MobiDB-lite"/>
    </source>
</evidence>
<reference evidence="8 10" key="1">
    <citation type="submission" date="2015-05" db="EMBL/GenBank/DDBJ databases">
        <title>Genome sequence of Mycobacterium heraklionense Davo strain.</title>
        <authorList>
            <person name="Greninger A.L."/>
            <person name="Cunningham G."/>
            <person name="Miller S."/>
        </authorList>
    </citation>
    <scope>NUCLEOTIDE SEQUENCE [LARGE SCALE GENOMIC DNA]</scope>
    <source>
        <strain evidence="8 10">Davo</strain>
    </source>
</reference>
<keyword evidence="3 5" id="KW-0238">DNA-binding</keyword>
<accession>A0A9X7WFD8</accession>
<evidence type="ECO:0000259" key="7">
    <source>
        <dbReference type="PROSITE" id="PS50977"/>
    </source>
</evidence>
<dbReference type="Pfam" id="PF00440">
    <property type="entry name" value="TetR_N"/>
    <property type="match status" value="1"/>
</dbReference>
<name>A0A9X7WFD8_9MYCO</name>
<dbReference type="EMBL" id="LDPO01000003">
    <property type="protein sequence ID" value="KLO30371.1"/>
    <property type="molecule type" value="Genomic_DNA"/>
</dbReference>
<dbReference type="RefSeq" id="WP_047318162.1">
    <property type="nucleotide sequence ID" value="NZ_CP080997.1"/>
</dbReference>
<sequence>MGNGRPTRRDMHAELTRTAVLDAARTLFVAKGFEATSVDEIAQASHSSKGAVYHHFRDKQAIFAEVFRASQADVMQAVLPGALESMPGDASPWEQALLAISAVLRCYVHNHDARVLLRESASALGWDRKQTVDEELALPLLRGVLGELIEAGEIVAVPVGVTAELLYALLSKTGPIIAAAADPAQAVSEIEPVLFALLNGLHREPTQPARQTKRLGFARPQTAEEAAP</sequence>
<evidence type="ECO:0000313" key="8">
    <source>
        <dbReference type="EMBL" id="KLO30371.1"/>
    </source>
</evidence>
<dbReference type="FunFam" id="1.10.10.60:FF:000141">
    <property type="entry name" value="TetR family transcriptional regulator"/>
    <property type="match status" value="1"/>
</dbReference>
<dbReference type="InterPro" id="IPR009057">
    <property type="entry name" value="Homeodomain-like_sf"/>
</dbReference>
<dbReference type="AlphaFoldDB" id="A0A9X7WFD8"/>
<keyword evidence="4" id="KW-0804">Transcription</keyword>
<feature type="DNA-binding region" description="H-T-H motif" evidence="5">
    <location>
        <begin position="37"/>
        <end position="56"/>
    </location>
</feature>
<comment type="subunit">
    <text evidence="1">Homodimer.</text>
</comment>
<dbReference type="InterPro" id="IPR049484">
    <property type="entry name" value="Rv0078-like_C"/>
</dbReference>